<dbReference type="InterPro" id="IPR001173">
    <property type="entry name" value="Glyco_trans_2-like"/>
</dbReference>
<dbReference type="Gene3D" id="3.90.550.10">
    <property type="entry name" value="Spore Coat Polysaccharide Biosynthesis Protein SpsA, Chain A"/>
    <property type="match status" value="1"/>
</dbReference>
<evidence type="ECO:0000259" key="1">
    <source>
        <dbReference type="Pfam" id="PF00535"/>
    </source>
</evidence>
<protein>
    <recommendedName>
        <fullName evidence="1">Glycosyltransferase 2-like domain-containing protein</fullName>
    </recommendedName>
</protein>
<accession>A0A1F8F2D0</accession>
<comment type="caution">
    <text evidence="2">The sequence shown here is derived from an EMBL/GenBank/DDBJ whole genome shotgun (WGS) entry which is preliminary data.</text>
</comment>
<reference evidence="2 3" key="1">
    <citation type="journal article" date="2016" name="Nat. Commun.">
        <title>Thousands of microbial genomes shed light on interconnected biogeochemical processes in an aquifer system.</title>
        <authorList>
            <person name="Anantharaman K."/>
            <person name="Brown C.T."/>
            <person name="Hug L.A."/>
            <person name="Sharon I."/>
            <person name="Castelle C.J."/>
            <person name="Probst A.J."/>
            <person name="Thomas B.C."/>
            <person name="Singh A."/>
            <person name="Wilkins M.J."/>
            <person name="Karaoz U."/>
            <person name="Brodie E.L."/>
            <person name="Williams K.H."/>
            <person name="Hubbard S.S."/>
            <person name="Banfield J.F."/>
        </authorList>
    </citation>
    <scope>NUCLEOTIDE SEQUENCE [LARGE SCALE GENOMIC DNA]</scope>
</reference>
<dbReference type="CDD" id="cd04186">
    <property type="entry name" value="GT_2_like_c"/>
    <property type="match status" value="1"/>
</dbReference>
<feature type="domain" description="Glycosyltransferase 2-like" evidence="1">
    <location>
        <begin position="4"/>
        <end position="166"/>
    </location>
</feature>
<evidence type="ECO:0000313" key="3">
    <source>
        <dbReference type="Proteomes" id="UP000176834"/>
    </source>
</evidence>
<dbReference type="PANTHER" id="PTHR43179:SF11">
    <property type="entry name" value="GLYCOSYL TRANSFERASE"/>
    <property type="match status" value="1"/>
</dbReference>
<dbReference type="SUPFAM" id="SSF53448">
    <property type="entry name" value="Nucleotide-diphospho-sugar transferases"/>
    <property type="match status" value="1"/>
</dbReference>
<dbReference type="EMBL" id="MGJN01000007">
    <property type="protein sequence ID" value="OGN07295.1"/>
    <property type="molecule type" value="Genomic_DNA"/>
</dbReference>
<dbReference type="AlphaFoldDB" id="A0A1F8F2D0"/>
<gene>
    <name evidence="2" type="ORF">A3B86_00890</name>
</gene>
<dbReference type="InterPro" id="IPR029044">
    <property type="entry name" value="Nucleotide-diphossugar_trans"/>
</dbReference>
<dbReference type="Proteomes" id="UP000176834">
    <property type="component" value="Unassembled WGS sequence"/>
</dbReference>
<proteinExistence type="predicted"/>
<dbReference type="Pfam" id="PF00535">
    <property type="entry name" value="Glycos_transf_2"/>
    <property type="match status" value="1"/>
</dbReference>
<sequence>MRLSIVTINYNGAKKTLKLLKSLWEQTDQDFQIIVVDNASEEADFDNLKQNISNTVLIRNDDNFGFSGGNNVGIKKAIQNGASWVVLLNNDTWVEKDFISRLKPILSQKSGIVGLPLDEGDRVAYCGKIQWFRSTLKHIHNMLNIGCLTYAIGGAVAIHKDVFEKIGLWDEKYFLYFEDADFSLRARKVGIPISFTQEVMIYHNSSSTTKKLGSPLLLRYHYRNALYFNLKNGPWYIKIAVWFWSFWIIKRQVFKIIVRYKPEESHAILTGVFDFYHHGMGKIV</sequence>
<name>A0A1F8F2D0_9BACT</name>
<dbReference type="PANTHER" id="PTHR43179">
    <property type="entry name" value="RHAMNOSYLTRANSFERASE WBBL"/>
    <property type="match status" value="1"/>
</dbReference>
<evidence type="ECO:0000313" key="2">
    <source>
        <dbReference type="EMBL" id="OGN07295.1"/>
    </source>
</evidence>
<organism evidence="2 3">
    <name type="scientific">Candidatus Yanofskybacteria bacterium RIFCSPHIGHO2_02_FULL_38_22b</name>
    <dbReference type="NCBI Taxonomy" id="1802673"/>
    <lineage>
        <taxon>Bacteria</taxon>
        <taxon>Candidatus Yanofskyibacteriota</taxon>
    </lineage>
</organism>